<dbReference type="HAMAP" id="MF_00226_B">
    <property type="entry name" value="CinA_B"/>
    <property type="match status" value="1"/>
</dbReference>
<dbReference type="SMART" id="SM00852">
    <property type="entry name" value="MoCF_biosynth"/>
    <property type="match status" value="1"/>
</dbReference>
<dbReference type="Gene3D" id="3.30.70.2860">
    <property type="match status" value="1"/>
</dbReference>
<dbReference type="RefSeq" id="WP_209746744.1">
    <property type="nucleotide sequence ID" value="NZ_JBHSMH010000113.1"/>
</dbReference>
<dbReference type="InterPro" id="IPR036425">
    <property type="entry name" value="MoaB/Mog-like_dom_sf"/>
</dbReference>
<gene>
    <name evidence="1" type="primary">cinA</name>
    <name evidence="3" type="ORF">ACFPPD_25730</name>
</gene>
<feature type="domain" description="MoaB/Mog" evidence="2">
    <location>
        <begin position="4"/>
        <end position="171"/>
    </location>
</feature>
<evidence type="ECO:0000313" key="4">
    <source>
        <dbReference type="Proteomes" id="UP001596105"/>
    </source>
</evidence>
<dbReference type="Gene3D" id="3.40.980.10">
    <property type="entry name" value="MoaB/Mog-like domain"/>
    <property type="match status" value="1"/>
</dbReference>
<organism evidence="3 4">
    <name type="scientific">Cohnella suwonensis</name>
    <dbReference type="NCBI Taxonomy" id="696072"/>
    <lineage>
        <taxon>Bacteria</taxon>
        <taxon>Bacillati</taxon>
        <taxon>Bacillota</taxon>
        <taxon>Bacilli</taxon>
        <taxon>Bacillales</taxon>
        <taxon>Paenibacillaceae</taxon>
        <taxon>Cohnella</taxon>
    </lineage>
</organism>
<dbReference type="Pfam" id="PF00994">
    <property type="entry name" value="MoCF_biosynth"/>
    <property type="match status" value="1"/>
</dbReference>
<dbReference type="InterPro" id="IPR036653">
    <property type="entry name" value="CinA-like_C"/>
</dbReference>
<comment type="caution">
    <text evidence="3">The sequence shown here is derived from an EMBL/GenBank/DDBJ whole genome shotgun (WGS) entry which is preliminary data.</text>
</comment>
<dbReference type="InterPro" id="IPR008135">
    <property type="entry name" value="Competence-induced_CinA"/>
</dbReference>
<dbReference type="NCBIfam" id="TIGR00200">
    <property type="entry name" value="cinA_nterm"/>
    <property type="match status" value="1"/>
</dbReference>
<dbReference type="SUPFAM" id="SSF53218">
    <property type="entry name" value="Molybdenum cofactor biosynthesis proteins"/>
    <property type="match status" value="1"/>
</dbReference>
<dbReference type="InterPro" id="IPR050101">
    <property type="entry name" value="CinA"/>
</dbReference>
<evidence type="ECO:0000313" key="3">
    <source>
        <dbReference type="EMBL" id="MFC5472087.1"/>
    </source>
</evidence>
<dbReference type="Pfam" id="PF18146">
    <property type="entry name" value="CinA_KH"/>
    <property type="match status" value="1"/>
</dbReference>
<dbReference type="InterPro" id="IPR041424">
    <property type="entry name" value="CinA_KH"/>
</dbReference>
<dbReference type="EMBL" id="JBHSMH010000113">
    <property type="protein sequence ID" value="MFC5472087.1"/>
    <property type="molecule type" value="Genomic_DNA"/>
</dbReference>
<dbReference type="NCBIfam" id="NF001813">
    <property type="entry name" value="PRK00549.1"/>
    <property type="match status" value="1"/>
</dbReference>
<protein>
    <recommendedName>
        <fullName evidence="1">Putative competence-damage inducible protein</fullName>
    </recommendedName>
</protein>
<keyword evidence="4" id="KW-1185">Reference proteome</keyword>
<dbReference type="NCBIfam" id="TIGR00199">
    <property type="entry name" value="PncC_domain"/>
    <property type="match status" value="1"/>
</dbReference>
<name>A0ABW0M4J0_9BACL</name>
<dbReference type="SUPFAM" id="SSF142433">
    <property type="entry name" value="CinA-like"/>
    <property type="match status" value="1"/>
</dbReference>
<dbReference type="InterPro" id="IPR008136">
    <property type="entry name" value="CinA_C"/>
</dbReference>
<dbReference type="Proteomes" id="UP001596105">
    <property type="component" value="Unassembled WGS sequence"/>
</dbReference>
<evidence type="ECO:0000256" key="1">
    <source>
        <dbReference type="HAMAP-Rule" id="MF_00226"/>
    </source>
</evidence>
<dbReference type="PANTHER" id="PTHR13939">
    <property type="entry name" value="NICOTINAMIDE-NUCLEOTIDE AMIDOHYDROLASE PNCC"/>
    <property type="match status" value="1"/>
</dbReference>
<sequence length="417" mass="43991">MKAEIIAVGTELLLGQIVNTNAQYLSRGLAELGIDVYYQTVVGDNKERLIQAIDIARGRADLLVFTGGLGPTLDDLTRDALAERLGLGVALHAPSMAKIEAMFAGRGGAFIESNRRQALLIEGATPLRNDTGLAVGNAIAVDGTCYLLLPGPPREMKPMFDNDGSTWLREQLGPSRALHSVLLKFAGIGESALEDLLIDLIREQSDPTIAPYAKEGEVAIRVSTKAGDAAEAGSKLERTLSLIRERTSAYLFAEEDVPIEATIVRKLTEIQRTLALAESCTGGLVSQLVTTVPGSAVVYVGGVVSYSNGVKHKQLGVPMALLEGPGAPGAISAETAAAMAEGMRVAADADFALSVTGNAGPGASEEKPVGLVYVGLAERGRGTRVEKLQMSGDREGIRIRAAKRALYMLWQSLTGRA</sequence>
<comment type="similarity">
    <text evidence="1">Belongs to the CinA family.</text>
</comment>
<proteinExistence type="inferred from homology"/>
<accession>A0ABW0M4J0</accession>
<dbReference type="NCBIfam" id="TIGR00177">
    <property type="entry name" value="molyb_syn"/>
    <property type="match status" value="1"/>
</dbReference>
<evidence type="ECO:0000259" key="2">
    <source>
        <dbReference type="SMART" id="SM00852"/>
    </source>
</evidence>
<dbReference type="CDD" id="cd00885">
    <property type="entry name" value="cinA"/>
    <property type="match status" value="1"/>
</dbReference>
<dbReference type="Pfam" id="PF02464">
    <property type="entry name" value="CinA"/>
    <property type="match status" value="1"/>
</dbReference>
<dbReference type="PANTHER" id="PTHR13939:SF0">
    <property type="entry name" value="NMN AMIDOHYDROLASE-LIKE PROTEIN YFAY"/>
    <property type="match status" value="1"/>
</dbReference>
<dbReference type="PIRSF" id="PIRSF006728">
    <property type="entry name" value="CinA"/>
    <property type="match status" value="1"/>
</dbReference>
<dbReference type="InterPro" id="IPR001453">
    <property type="entry name" value="MoaB/Mog_dom"/>
</dbReference>
<reference evidence="4" key="1">
    <citation type="journal article" date="2019" name="Int. J. Syst. Evol. Microbiol.">
        <title>The Global Catalogue of Microorganisms (GCM) 10K type strain sequencing project: providing services to taxonomists for standard genome sequencing and annotation.</title>
        <authorList>
            <consortium name="The Broad Institute Genomics Platform"/>
            <consortium name="The Broad Institute Genome Sequencing Center for Infectious Disease"/>
            <person name="Wu L."/>
            <person name="Ma J."/>
        </authorList>
    </citation>
    <scope>NUCLEOTIDE SEQUENCE [LARGE SCALE GENOMIC DNA]</scope>
    <source>
        <strain evidence="4">CCUG 57113</strain>
    </source>
</reference>
<dbReference type="Gene3D" id="3.90.950.20">
    <property type="entry name" value="CinA-like"/>
    <property type="match status" value="1"/>
</dbReference>